<accession>A0A418T1V6</accession>
<evidence type="ECO:0000313" key="1">
    <source>
        <dbReference type="EMBL" id="RJE87177.1"/>
    </source>
</evidence>
<keyword evidence="2" id="KW-1185">Reference proteome</keyword>
<dbReference type="EMBL" id="QZCG01000003">
    <property type="protein sequence ID" value="RJE87177.1"/>
    <property type="molecule type" value="Genomic_DNA"/>
</dbReference>
<protein>
    <submittedName>
        <fullName evidence="1">Uncharacterized protein</fullName>
    </submittedName>
</protein>
<sequence>MQEHFQPGTVVVVSKADNGAFWIKGINRDQIPLLLCPSQTLRPSYKNIRNFVAPEHPAHDQIRLLSQSCGNIFHPA</sequence>
<name>A0A418T1V6_9RHOB</name>
<comment type="caution">
    <text evidence="1">The sequence shown here is derived from an EMBL/GenBank/DDBJ whole genome shotgun (WGS) entry which is preliminary data.</text>
</comment>
<gene>
    <name evidence="1" type="ORF">D3P04_05375</name>
</gene>
<dbReference type="AlphaFoldDB" id="A0A418T1V6"/>
<evidence type="ECO:0000313" key="2">
    <source>
        <dbReference type="Proteomes" id="UP000284202"/>
    </source>
</evidence>
<organism evidence="1 2">
    <name type="scientific">Paracoccus onubensis</name>
    <dbReference type="NCBI Taxonomy" id="1675788"/>
    <lineage>
        <taxon>Bacteria</taxon>
        <taxon>Pseudomonadati</taxon>
        <taxon>Pseudomonadota</taxon>
        <taxon>Alphaproteobacteria</taxon>
        <taxon>Rhodobacterales</taxon>
        <taxon>Paracoccaceae</taxon>
        <taxon>Paracoccus</taxon>
    </lineage>
</organism>
<reference evidence="2" key="1">
    <citation type="submission" date="2018-09" db="EMBL/GenBank/DDBJ databases">
        <title>Acidovorax cavernicola nov. sp. isolated from Gruta de las Maravillas (Aracena, Spain).</title>
        <authorList>
            <person name="Jurado V."/>
            <person name="Gutierrez-Patricio S."/>
            <person name="Gonzalez-Pimentel J.L."/>
            <person name="Miller A.Z."/>
            <person name="Laiz L."/>
            <person name="Saiz-Jimenez C."/>
        </authorList>
    </citation>
    <scope>NUCLEOTIDE SEQUENCE [LARGE SCALE GENOMIC DNA]</scope>
    <source>
        <strain evidence="2">1011MAR3C25</strain>
    </source>
</reference>
<dbReference type="Proteomes" id="UP000284202">
    <property type="component" value="Unassembled WGS sequence"/>
</dbReference>
<proteinExistence type="predicted"/>